<dbReference type="RefSeq" id="WP_343128989.1">
    <property type="nucleotide sequence ID" value="NZ_JBCITK010000001.1"/>
</dbReference>
<organism evidence="3 4">
    <name type="scientific">Alkalicoccobacillus gibsonii</name>
    <dbReference type="NCBI Taxonomy" id="79881"/>
    <lineage>
        <taxon>Bacteria</taxon>
        <taxon>Bacillati</taxon>
        <taxon>Bacillota</taxon>
        <taxon>Bacilli</taxon>
        <taxon>Bacillales</taxon>
        <taxon>Bacillaceae</taxon>
        <taxon>Alkalicoccobacillus</taxon>
    </lineage>
</organism>
<evidence type="ECO:0000313" key="4">
    <source>
        <dbReference type="Proteomes" id="UP001418796"/>
    </source>
</evidence>
<keyword evidence="4" id="KW-1185">Reference proteome</keyword>
<keyword evidence="1" id="KW-0597">Phosphoprotein</keyword>
<dbReference type="SUPFAM" id="SSF52091">
    <property type="entry name" value="SpoIIaa-like"/>
    <property type="match status" value="1"/>
</dbReference>
<dbReference type="CDD" id="cd07041">
    <property type="entry name" value="STAS_RsbR_RsbS_like"/>
    <property type="match status" value="1"/>
</dbReference>
<dbReference type="InterPro" id="IPR036513">
    <property type="entry name" value="STAS_dom_sf"/>
</dbReference>
<dbReference type="Gene3D" id="3.30.750.24">
    <property type="entry name" value="STAS domain"/>
    <property type="match status" value="1"/>
</dbReference>
<gene>
    <name evidence="3" type="ORF">MKY91_01320</name>
</gene>
<dbReference type="PROSITE" id="PS50801">
    <property type="entry name" value="STAS"/>
    <property type="match status" value="1"/>
</dbReference>
<accession>A0ABU9VDA1</accession>
<comment type="caution">
    <text evidence="3">The sequence shown here is derived from an EMBL/GenBank/DDBJ whole genome shotgun (WGS) entry which is preliminary data.</text>
</comment>
<dbReference type="InterPro" id="IPR051932">
    <property type="entry name" value="Bact_StressResp_Reg"/>
</dbReference>
<evidence type="ECO:0000313" key="3">
    <source>
        <dbReference type="EMBL" id="MEN0641803.1"/>
    </source>
</evidence>
<feature type="domain" description="STAS" evidence="2">
    <location>
        <begin position="162"/>
        <end position="273"/>
    </location>
</feature>
<sequence>MASQILLYDFYVSKIQHITEQWYDSLNRVNNGVYSSTSTEDVERLKRQANSFHEQFFKVFINDEQTFRTDMDNWIKEISFDEAHLNTLNSAKIYEFLHTQQQYIELLDEYMEGHPDVLEEASYYRHVILQAMQEVILKVTSEFERNQEKLFREQREMIAELSAPIILLSPTLGLLPLVGEIDSYRAKVIINNVLASCNEKGIERLVVDLSGVSNVDTAVAKQLLMLIKSLSIIGVESCLSGIRPEIAQTTIKLGIKLDGINVYSSIQQALNHK</sequence>
<dbReference type="EMBL" id="JBCITK010000001">
    <property type="protein sequence ID" value="MEN0641803.1"/>
    <property type="molecule type" value="Genomic_DNA"/>
</dbReference>
<dbReference type="Proteomes" id="UP001418796">
    <property type="component" value="Unassembled WGS sequence"/>
</dbReference>
<name>A0ABU9VDA1_9BACI</name>
<dbReference type="InterPro" id="IPR002645">
    <property type="entry name" value="STAS_dom"/>
</dbReference>
<evidence type="ECO:0000256" key="1">
    <source>
        <dbReference type="ARBA" id="ARBA00022553"/>
    </source>
</evidence>
<dbReference type="PANTHER" id="PTHR33745:SF3">
    <property type="entry name" value="RSBT CO-ANTAGONIST PROTEIN RSBRC"/>
    <property type="match status" value="1"/>
</dbReference>
<dbReference type="PANTHER" id="PTHR33745">
    <property type="entry name" value="RSBT ANTAGONIST PROTEIN RSBS-RELATED"/>
    <property type="match status" value="1"/>
</dbReference>
<protein>
    <submittedName>
        <fullName evidence="3">STAS domain-containing protein</fullName>
    </submittedName>
</protein>
<reference evidence="3 4" key="1">
    <citation type="submission" date="2024-03" db="EMBL/GenBank/DDBJ databases">
        <title>Bacilli Hybrid Assemblies.</title>
        <authorList>
            <person name="Kovac J."/>
        </authorList>
    </citation>
    <scope>NUCLEOTIDE SEQUENCE [LARGE SCALE GENOMIC DNA]</scope>
    <source>
        <strain evidence="3 4">FSL R7-0666</strain>
    </source>
</reference>
<evidence type="ECO:0000259" key="2">
    <source>
        <dbReference type="PROSITE" id="PS50801"/>
    </source>
</evidence>
<dbReference type="Pfam" id="PF01740">
    <property type="entry name" value="STAS"/>
    <property type="match status" value="1"/>
</dbReference>
<proteinExistence type="predicted"/>